<dbReference type="PROSITE" id="PS50240">
    <property type="entry name" value="TRYPSIN_DOM"/>
    <property type="match status" value="1"/>
</dbReference>
<evidence type="ECO:0000256" key="7">
    <source>
        <dbReference type="PROSITE-ProRule" id="PRU00059"/>
    </source>
</evidence>
<dbReference type="SMART" id="SM00042">
    <property type="entry name" value="CUB"/>
    <property type="match status" value="1"/>
</dbReference>
<evidence type="ECO:0000256" key="4">
    <source>
        <dbReference type="ARBA" id="ARBA00022801"/>
    </source>
</evidence>
<reference evidence="11" key="2">
    <citation type="submission" date="2025-08" db="UniProtKB">
        <authorList>
            <consortium name="RefSeq"/>
        </authorList>
    </citation>
    <scope>IDENTIFICATION</scope>
    <source>
        <strain evidence="11">S238N-H82</strain>
        <tissue evidence="11">Testes</tissue>
    </source>
</reference>
<keyword evidence="10" id="KW-1185">Reference proteome</keyword>
<dbReference type="InterPro" id="IPR033116">
    <property type="entry name" value="TRYPSIN_SER"/>
</dbReference>
<dbReference type="PROSITE" id="PS01180">
    <property type="entry name" value="CUB"/>
    <property type="match status" value="1"/>
</dbReference>
<dbReference type="CDD" id="cd00041">
    <property type="entry name" value="CUB"/>
    <property type="match status" value="1"/>
</dbReference>
<evidence type="ECO:0000256" key="2">
    <source>
        <dbReference type="ARBA" id="ARBA00022525"/>
    </source>
</evidence>
<dbReference type="PANTHER" id="PTHR24252:SF7">
    <property type="entry name" value="HYALIN"/>
    <property type="match status" value="1"/>
</dbReference>
<dbReference type="GeneID" id="118429162"/>
<dbReference type="Gene3D" id="2.40.10.10">
    <property type="entry name" value="Trypsin-like serine proteases"/>
    <property type="match status" value="1"/>
</dbReference>
<dbReference type="InterPro" id="IPR043504">
    <property type="entry name" value="Peptidase_S1_PA_chymotrypsin"/>
</dbReference>
<evidence type="ECO:0000256" key="3">
    <source>
        <dbReference type="ARBA" id="ARBA00022670"/>
    </source>
</evidence>
<dbReference type="GO" id="GO:0005576">
    <property type="term" value="C:extracellular region"/>
    <property type="evidence" value="ECO:0007669"/>
    <property type="project" value="UniProtKB-SubCell"/>
</dbReference>
<dbReference type="RefSeq" id="XP_035695492.1">
    <property type="nucleotide sequence ID" value="XM_035839599.1"/>
</dbReference>
<keyword evidence="6" id="KW-1015">Disulfide bond</keyword>
<organism evidence="10 11">
    <name type="scientific">Branchiostoma floridae</name>
    <name type="common">Florida lancelet</name>
    <name type="synonym">Amphioxus</name>
    <dbReference type="NCBI Taxonomy" id="7739"/>
    <lineage>
        <taxon>Eukaryota</taxon>
        <taxon>Metazoa</taxon>
        <taxon>Chordata</taxon>
        <taxon>Cephalochordata</taxon>
        <taxon>Leptocardii</taxon>
        <taxon>Amphioxiformes</taxon>
        <taxon>Branchiostomatidae</taxon>
        <taxon>Branchiostoma</taxon>
    </lineage>
</organism>
<dbReference type="PROSITE" id="PS00135">
    <property type="entry name" value="TRYPSIN_SER"/>
    <property type="match status" value="1"/>
</dbReference>
<dbReference type="Pfam" id="PF00431">
    <property type="entry name" value="CUB"/>
    <property type="match status" value="1"/>
</dbReference>
<feature type="domain" description="CUB" evidence="8">
    <location>
        <begin position="70"/>
        <end position="182"/>
    </location>
</feature>
<dbReference type="PANTHER" id="PTHR24252">
    <property type="entry name" value="ACROSIN-RELATED"/>
    <property type="match status" value="1"/>
</dbReference>
<protein>
    <submittedName>
        <fullName evidence="11">Trypsin-2-like</fullName>
    </submittedName>
</protein>
<dbReference type="CDD" id="cd00190">
    <property type="entry name" value="Tryp_SPc"/>
    <property type="match status" value="1"/>
</dbReference>
<dbReference type="PRINTS" id="PR00722">
    <property type="entry name" value="CHYMOTRYPSIN"/>
</dbReference>
<evidence type="ECO:0000256" key="5">
    <source>
        <dbReference type="ARBA" id="ARBA00022825"/>
    </source>
</evidence>
<comment type="caution">
    <text evidence="7">Lacks conserved residue(s) required for the propagation of feature annotation.</text>
</comment>
<dbReference type="OMA" id="YEIRASP"/>
<dbReference type="InterPro" id="IPR009003">
    <property type="entry name" value="Peptidase_S1_PA"/>
</dbReference>
<dbReference type="InterPro" id="IPR035914">
    <property type="entry name" value="Sperma_CUB_dom_sf"/>
</dbReference>
<evidence type="ECO:0000256" key="6">
    <source>
        <dbReference type="ARBA" id="ARBA00023157"/>
    </source>
</evidence>
<reference evidence="10" key="1">
    <citation type="journal article" date="2020" name="Nat. Ecol. Evol.">
        <title>Deeply conserved synteny resolves early events in vertebrate evolution.</title>
        <authorList>
            <person name="Simakov O."/>
            <person name="Marletaz F."/>
            <person name="Yue J.X."/>
            <person name="O'Connell B."/>
            <person name="Jenkins J."/>
            <person name="Brandt A."/>
            <person name="Calef R."/>
            <person name="Tung C.H."/>
            <person name="Huang T.K."/>
            <person name="Schmutz J."/>
            <person name="Satoh N."/>
            <person name="Yu J.K."/>
            <person name="Putnam N.H."/>
            <person name="Green R.E."/>
            <person name="Rokhsar D.S."/>
        </authorList>
    </citation>
    <scope>NUCLEOTIDE SEQUENCE [LARGE SCALE GENOMIC DNA]</scope>
    <source>
        <strain evidence="10">S238N-H82</strain>
    </source>
</reference>
<evidence type="ECO:0000313" key="10">
    <source>
        <dbReference type="Proteomes" id="UP000001554"/>
    </source>
</evidence>
<proteinExistence type="predicted"/>
<dbReference type="GO" id="GO:0006508">
    <property type="term" value="P:proteolysis"/>
    <property type="evidence" value="ECO:0007669"/>
    <property type="project" value="UniProtKB-KW"/>
</dbReference>
<keyword evidence="4" id="KW-0378">Hydrolase</keyword>
<dbReference type="InterPro" id="IPR001314">
    <property type="entry name" value="Peptidase_S1A"/>
</dbReference>
<comment type="subcellular location">
    <subcellularLocation>
        <location evidence="1">Secreted</location>
    </subcellularLocation>
</comment>
<dbReference type="SUPFAM" id="SSF50494">
    <property type="entry name" value="Trypsin-like serine proteases"/>
    <property type="match status" value="1"/>
</dbReference>
<name>A0A9J7N6X8_BRAFL</name>
<evidence type="ECO:0000256" key="1">
    <source>
        <dbReference type="ARBA" id="ARBA00004613"/>
    </source>
</evidence>
<keyword evidence="2" id="KW-0964">Secreted</keyword>
<dbReference type="InterPro" id="IPR000859">
    <property type="entry name" value="CUB_dom"/>
</dbReference>
<dbReference type="AlphaFoldDB" id="A0A9J7N6X8"/>
<dbReference type="Pfam" id="PF00089">
    <property type="entry name" value="Trypsin"/>
    <property type="match status" value="1"/>
</dbReference>
<dbReference type="GO" id="GO:0004252">
    <property type="term" value="F:serine-type endopeptidase activity"/>
    <property type="evidence" value="ECO:0007669"/>
    <property type="project" value="InterPro"/>
</dbReference>
<evidence type="ECO:0000259" key="8">
    <source>
        <dbReference type="PROSITE" id="PS01180"/>
    </source>
</evidence>
<dbReference type="FunFam" id="2.40.10.10:FF:000015">
    <property type="entry name" value="Atrial natriuretic peptide-converting enzyme"/>
    <property type="match status" value="1"/>
</dbReference>
<accession>A0A9J7N6X8</accession>
<feature type="domain" description="Peptidase S1" evidence="9">
    <location>
        <begin position="237"/>
        <end position="468"/>
    </location>
</feature>
<dbReference type="KEGG" id="bfo:118429162"/>
<dbReference type="Proteomes" id="UP000001554">
    <property type="component" value="Chromosome 1"/>
</dbReference>
<dbReference type="SUPFAM" id="SSF49854">
    <property type="entry name" value="Spermadhesin, CUB domain"/>
    <property type="match status" value="1"/>
</dbReference>
<dbReference type="OrthoDB" id="10059102at2759"/>
<keyword evidence="3" id="KW-0645">Protease</keyword>
<dbReference type="InterPro" id="IPR001254">
    <property type="entry name" value="Trypsin_dom"/>
</dbReference>
<dbReference type="SMART" id="SM00020">
    <property type="entry name" value="Tryp_SPc"/>
    <property type="match status" value="1"/>
</dbReference>
<gene>
    <name evidence="11" type="primary">LOC118429162</name>
</gene>
<evidence type="ECO:0000259" key="9">
    <source>
        <dbReference type="PROSITE" id="PS50240"/>
    </source>
</evidence>
<evidence type="ECO:0000313" key="11">
    <source>
        <dbReference type="RefSeq" id="XP_035695492.1"/>
    </source>
</evidence>
<dbReference type="Gene3D" id="2.60.120.290">
    <property type="entry name" value="Spermadhesin, CUB domain"/>
    <property type="match status" value="1"/>
</dbReference>
<keyword evidence="5" id="KW-0720">Serine protease</keyword>
<sequence length="469" mass="51251">MTSKLVRQVQASRHSPAKILQLQNLLDVFLQVSHFSSTMFHPVRVVCLPLFCGLILSTASTSKGKKNADCGGVYTEQEGTITSPGWPDKYPNRRRCVYEIRASPGGKITLQFPTFRLESRMRRYCLDWMKLYDGDTLIERPFCGREIGSDRVFTSKTSKIRVFFKSNYRRRFRGFIGTYKTSNDLQGSVTTPVIVVTTPVVVVTTPVVVGHMSNDSRCGIPAVPRTPWTRPTKGNKIVGGNIAAPGSYPWQVGLLNVHAVRPFCGGALLSENWVVTVAQCIGDPTFLVVVGEHDVNNSPEWKETVEVKQIIVHPDYSDVTLDNNIALVKLESPVSLNDYVQPICLPKRDFKPEGKVVTVAGWGHTSEGGAPSPVLLQAEVPVLTAAECYASYVTNWIIAKSMICTGYAAGGVDTCQGDSGGPVVLFPSEGPAYVVGLVSWGIGCASPGYPGVSTRVSTYVDWIVHNMDD</sequence>